<dbReference type="Ensembl" id="ENSSMAT00000026725.2">
    <property type="protein sequence ID" value="ENSSMAP00000026405.2"/>
    <property type="gene ID" value="ENSSMAG00000016153.2"/>
</dbReference>
<dbReference type="AlphaFoldDB" id="A0A8D3B0C3"/>
<proteinExistence type="inferred from homology"/>
<evidence type="ECO:0000313" key="8">
    <source>
        <dbReference type="Ensembl" id="ENSSMAP00000026405.2"/>
    </source>
</evidence>
<protein>
    <recommendedName>
        <fullName evidence="7">XK-related protein</fullName>
    </recommendedName>
</protein>
<dbReference type="GO" id="GO:0005886">
    <property type="term" value="C:plasma membrane"/>
    <property type="evidence" value="ECO:0007669"/>
    <property type="project" value="UniProtKB-SubCell"/>
</dbReference>
<evidence type="ECO:0000313" key="9">
    <source>
        <dbReference type="Proteomes" id="UP000694558"/>
    </source>
</evidence>
<keyword evidence="4 7" id="KW-0812">Transmembrane</keyword>
<comment type="subcellular location">
    <subcellularLocation>
        <location evidence="1">Cell membrane</location>
        <topology evidence="1">Multi-pass membrane protein</topology>
    </subcellularLocation>
    <subcellularLocation>
        <location evidence="7">Membrane</location>
        <topology evidence="7">Multi-pass membrane protein</topology>
    </subcellularLocation>
</comment>
<comment type="similarity">
    <text evidence="2 7">Belongs to the XK family.</text>
</comment>
<feature type="transmembrane region" description="Helical" evidence="7">
    <location>
        <begin position="143"/>
        <end position="161"/>
    </location>
</feature>
<keyword evidence="6 7" id="KW-0472">Membrane</keyword>
<evidence type="ECO:0000256" key="7">
    <source>
        <dbReference type="RuleBase" id="RU910716"/>
    </source>
</evidence>
<organism evidence="8 9">
    <name type="scientific">Scophthalmus maximus</name>
    <name type="common">Turbot</name>
    <name type="synonym">Psetta maxima</name>
    <dbReference type="NCBI Taxonomy" id="52904"/>
    <lineage>
        <taxon>Eukaryota</taxon>
        <taxon>Metazoa</taxon>
        <taxon>Chordata</taxon>
        <taxon>Craniata</taxon>
        <taxon>Vertebrata</taxon>
        <taxon>Euteleostomi</taxon>
        <taxon>Actinopterygii</taxon>
        <taxon>Neopterygii</taxon>
        <taxon>Teleostei</taxon>
        <taxon>Neoteleostei</taxon>
        <taxon>Acanthomorphata</taxon>
        <taxon>Carangaria</taxon>
        <taxon>Pleuronectiformes</taxon>
        <taxon>Pleuronectoidei</taxon>
        <taxon>Scophthalmidae</taxon>
        <taxon>Scophthalmus</taxon>
    </lineage>
</organism>
<gene>
    <name evidence="8" type="primary">XKR9</name>
</gene>
<reference evidence="8" key="2">
    <citation type="submission" date="2025-08" db="UniProtKB">
        <authorList>
            <consortium name="Ensembl"/>
        </authorList>
    </citation>
    <scope>IDENTIFICATION</scope>
</reference>
<feature type="transmembrane region" description="Helical" evidence="7">
    <location>
        <begin position="74"/>
        <end position="92"/>
    </location>
</feature>
<keyword evidence="5 7" id="KW-1133">Transmembrane helix</keyword>
<evidence type="ECO:0000256" key="6">
    <source>
        <dbReference type="ARBA" id="ARBA00023136"/>
    </source>
</evidence>
<evidence type="ECO:0000256" key="4">
    <source>
        <dbReference type="ARBA" id="ARBA00022692"/>
    </source>
</evidence>
<dbReference type="Pfam" id="PF09815">
    <property type="entry name" value="XK-related"/>
    <property type="match status" value="2"/>
</dbReference>
<feature type="transmembrane region" description="Helical" evidence="7">
    <location>
        <begin position="294"/>
        <end position="322"/>
    </location>
</feature>
<keyword evidence="3" id="KW-1003">Cell membrane</keyword>
<dbReference type="InterPro" id="IPR018629">
    <property type="entry name" value="XK-rel"/>
</dbReference>
<feature type="transmembrane region" description="Helical" evidence="7">
    <location>
        <begin position="38"/>
        <end position="62"/>
    </location>
</feature>
<evidence type="ECO:0000256" key="5">
    <source>
        <dbReference type="ARBA" id="ARBA00022989"/>
    </source>
</evidence>
<dbReference type="GeneTree" id="ENSGT01140000282565"/>
<dbReference type="PANTHER" id="PTHR16024:SF13">
    <property type="entry name" value="XK-RELATED PROTEIN 9"/>
    <property type="match status" value="1"/>
</dbReference>
<dbReference type="Proteomes" id="UP000694558">
    <property type="component" value="Chromosome 21"/>
</dbReference>
<feature type="transmembrane region" description="Helical" evidence="7">
    <location>
        <begin position="198"/>
        <end position="221"/>
    </location>
</feature>
<evidence type="ECO:0000256" key="3">
    <source>
        <dbReference type="ARBA" id="ARBA00022475"/>
    </source>
</evidence>
<feature type="transmembrane region" description="Helical" evidence="7">
    <location>
        <begin position="241"/>
        <end position="258"/>
    </location>
</feature>
<accession>A0A8D3B0C3</accession>
<feature type="transmembrane region" description="Helical" evidence="7">
    <location>
        <begin position="270"/>
        <end position="288"/>
    </location>
</feature>
<dbReference type="PANTHER" id="PTHR16024">
    <property type="entry name" value="XK-RELATED PROTEIN"/>
    <property type="match status" value="1"/>
</dbReference>
<name>A0A8D3B0C3_SCOMX</name>
<sequence length="354" mass="40004">MYTKLRWSLTIAGLALYALDIWTDIALALKYFQEKQYAWTGLTLVFVLAGLLTTQLFSYAWYRDDARGPGISNCGHAALHLFGLGVFTRYYHLLKKGFKVIWTTTRSSCTVEEQRDEHHYLFCLAADLSMLKLFEAFLESCSIVQYLSMASSFFNIAWALVDYRRCLRRSLPLVREMPSGLPTAVYLLYKLCTITSRILSYSLLLMLSAYSTVALTLLWLLGTTFAHSLRTDFCSSYGLELLYRAVIGAILMFTFFNVKGQDAKVAMTVYYAFHSLVNIMAPLLLALLKPELQTAMFLLPVSGLIFGGSVLGLTCLVLYYLLLHPAGKWRGSDEVDGLGQETESMGRLRNFLQP</sequence>
<dbReference type="InterPro" id="IPR050895">
    <property type="entry name" value="XK-related_scramblase"/>
</dbReference>
<evidence type="ECO:0000256" key="2">
    <source>
        <dbReference type="ARBA" id="ARBA00008789"/>
    </source>
</evidence>
<evidence type="ECO:0000256" key="1">
    <source>
        <dbReference type="ARBA" id="ARBA00004651"/>
    </source>
</evidence>
<reference evidence="8" key="1">
    <citation type="submission" date="2023-05" db="EMBL/GenBank/DDBJ databases">
        <title>High-quality long-read genome of Scophthalmus maximus.</title>
        <authorList>
            <person name="Lien S."/>
            <person name="Martinez P."/>
        </authorList>
    </citation>
    <scope>NUCLEOTIDE SEQUENCE [LARGE SCALE GENOMIC DNA]</scope>
</reference>